<proteinExistence type="predicted"/>
<feature type="domain" description="UBC core" evidence="7">
    <location>
        <begin position="1"/>
        <end position="149"/>
    </location>
</feature>
<keyword evidence="2" id="KW-0808">Transferase</keyword>
<evidence type="ECO:0000256" key="4">
    <source>
        <dbReference type="ARBA" id="ARBA00022786"/>
    </source>
</evidence>
<keyword evidence="9" id="KW-1185">Reference proteome</keyword>
<dbReference type="PANTHER" id="PTHR24068">
    <property type="entry name" value="UBIQUITIN-CONJUGATING ENZYME E2"/>
    <property type="match status" value="1"/>
</dbReference>
<dbReference type="Proteomes" id="UP000322667">
    <property type="component" value="Chromosome D12"/>
</dbReference>
<feature type="domain" description="UBC core" evidence="7">
    <location>
        <begin position="198"/>
        <end position="293"/>
    </location>
</feature>
<dbReference type="Pfam" id="PF00179">
    <property type="entry name" value="UQ_con"/>
    <property type="match status" value="2"/>
</dbReference>
<feature type="transmembrane region" description="Helical" evidence="6">
    <location>
        <begin position="188"/>
        <end position="210"/>
    </location>
</feature>
<evidence type="ECO:0000256" key="1">
    <source>
        <dbReference type="ARBA" id="ARBA00012486"/>
    </source>
</evidence>
<protein>
    <recommendedName>
        <fullName evidence="1">E2 ubiquitin-conjugating enzyme</fullName>
        <ecNumber evidence="1">2.3.2.23</ecNumber>
    </recommendedName>
</protein>
<evidence type="ECO:0000313" key="8">
    <source>
        <dbReference type="EMBL" id="TYH40861.1"/>
    </source>
</evidence>
<evidence type="ECO:0000256" key="3">
    <source>
        <dbReference type="ARBA" id="ARBA00022741"/>
    </source>
</evidence>
<keyword evidence="6" id="KW-1133">Transmembrane helix</keyword>
<evidence type="ECO:0000313" key="9">
    <source>
        <dbReference type="Proteomes" id="UP000322667"/>
    </source>
</evidence>
<evidence type="ECO:0000256" key="2">
    <source>
        <dbReference type="ARBA" id="ARBA00022679"/>
    </source>
</evidence>
<dbReference type="EC" id="2.3.2.23" evidence="1"/>
<gene>
    <name evidence="8" type="ORF">ES332_D12G276400v1</name>
</gene>
<dbReference type="FunFam" id="3.10.110.10:FF:000060">
    <property type="entry name" value="Ubiquitin conjugating enzyme (UbcB)"/>
    <property type="match status" value="1"/>
</dbReference>
<keyword evidence="4" id="KW-0833">Ubl conjugation pathway</keyword>
<evidence type="ECO:0000256" key="6">
    <source>
        <dbReference type="SAM" id="Phobius"/>
    </source>
</evidence>
<keyword evidence="5" id="KW-0067">ATP-binding</keyword>
<dbReference type="EMBL" id="CM017634">
    <property type="protein sequence ID" value="TYH40861.1"/>
    <property type="molecule type" value="Genomic_DNA"/>
</dbReference>
<reference evidence="8 9" key="1">
    <citation type="submission" date="2019-07" db="EMBL/GenBank/DDBJ databases">
        <title>WGS assembly of Gossypium tomentosum.</title>
        <authorList>
            <person name="Chen Z.J."/>
            <person name="Sreedasyam A."/>
            <person name="Ando A."/>
            <person name="Song Q."/>
            <person name="De L."/>
            <person name="Hulse-Kemp A."/>
            <person name="Ding M."/>
            <person name="Ye W."/>
            <person name="Kirkbride R."/>
            <person name="Jenkins J."/>
            <person name="Plott C."/>
            <person name="Lovell J."/>
            <person name="Lin Y.-M."/>
            <person name="Vaughn R."/>
            <person name="Liu B."/>
            <person name="Li W."/>
            <person name="Simpson S."/>
            <person name="Scheffler B."/>
            <person name="Saski C."/>
            <person name="Grover C."/>
            <person name="Hu G."/>
            <person name="Conover J."/>
            <person name="Carlson J."/>
            <person name="Shu S."/>
            <person name="Boston L."/>
            <person name="Williams M."/>
            <person name="Peterson D."/>
            <person name="Mcgee K."/>
            <person name="Jones D."/>
            <person name="Wendel J."/>
            <person name="Stelly D."/>
            <person name="Grimwood J."/>
            <person name="Schmutz J."/>
        </authorList>
    </citation>
    <scope>NUCLEOTIDE SEQUENCE [LARGE SCALE GENOMIC DNA]</scope>
    <source>
        <strain evidence="8">7179.01</strain>
    </source>
</reference>
<accession>A0A5D2IE48</accession>
<keyword evidence="6" id="KW-0472">Membrane</keyword>
<dbReference type="SMART" id="SM00212">
    <property type="entry name" value="UBCc"/>
    <property type="match status" value="2"/>
</dbReference>
<dbReference type="Gene3D" id="3.10.110.10">
    <property type="entry name" value="Ubiquitin Conjugating Enzyme"/>
    <property type="match status" value="2"/>
</dbReference>
<evidence type="ECO:0000256" key="5">
    <source>
        <dbReference type="ARBA" id="ARBA00022840"/>
    </source>
</evidence>
<organism evidence="8 9">
    <name type="scientific">Gossypium tomentosum</name>
    <name type="common">Hawaiian cotton</name>
    <name type="synonym">Gossypium sandvicense</name>
    <dbReference type="NCBI Taxonomy" id="34277"/>
    <lineage>
        <taxon>Eukaryota</taxon>
        <taxon>Viridiplantae</taxon>
        <taxon>Streptophyta</taxon>
        <taxon>Embryophyta</taxon>
        <taxon>Tracheophyta</taxon>
        <taxon>Spermatophyta</taxon>
        <taxon>Magnoliopsida</taxon>
        <taxon>eudicotyledons</taxon>
        <taxon>Gunneridae</taxon>
        <taxon>Pentapetalae</taxon>
        <taxon>rosids</taxon>
        <taxon>malvids</taxon>
        <taxon>Malvales</taxon>
        <taxon>Malvaceae</taxon>
        <taxon>Malvoideae</taxon>
        <taxon>Gossypium</taxon>
    </lineage>
</organism>
<dbReference type="AlphaFoldDB" id="A0A5D2IE48"/>
<dbReference type="InterPro" id="IPR000608">
    <property type="entry name" value="UBC"/>
</dbReference>
<keyword evidence="6" id="KW-0812">Transmembrane</keyword>
<dbReference type="PROSITE" id="PS50127">
    <property type="entry name" value="UBC_2"/>
    <property type="match status" value="2"/>
</dbReference>
<dbReference type="SUPFAM" id="SSF54495">
    <property type="entry name" value="UBC-like"/>
    <property type="match status" value="2"/>
</dbReference>
<evidence type="ECO:0000259" key="7">
    <source>
        <dbReference type="PROSITE" id="PS50127"/>
    </source>
</evidence>
<keyword evidence="3" id="KW-0547">Nucleotide-binding</keyword>
<dbReference type="GO" id="GO:0005524">
    <property type="term" value="F:ATP binding"/>
    <property type="evidence" value="ECO:0007669"/>
    <property type="project" value="UniProtKB-KW"/>
</dbReference>
<dbReference type="GO" id="GO:0061631">
    <property type="term" value="F:ubiquitin conjugating enzyme activity"/>
    <property type="evidence" value="ECO:0007669"/>
    <property type="project" value="UniProtKB-EC"/>
</dbReference>
<name>A0A5D2IE48_GOSTO</name>
<dbReference type="InterPro" id="IPR016135">
    <property type="entry name" value="UBQ-conjugating_enzyme/RWD"/>
</dbReference>
<sequence length="294" mass="33826">MASKRISKELKGIGKDPPDFCRLGPENDQDMFIWKAIMRGPPGSPYEGGKFELSIHFPPNYPFNPPKVAFGTKIFHPNIGRNDGSIHIDILKDNWTPALTIPKVLQSIYSILRDPLLDKTVEENIANMYKTDRSQYEKDAQNWTQMYAMYLLMEQSRRSLKVSRTLLAITAQVLLMKITCFIGKQKSWIFKAVHMLVVCFTLTFISLSNIHLNHPRKKIFHPNIDGNGSIGLDILQDRWNPNLTISKVLLKICSLLKNPNPDLPLVPEIACMYNTDREKYVTTAQRWTEKYNMD</sequence>